<dbReference type="Pfam" id="PF00481">
    <property type="entry name" value="PP2C"/>
    <property type="match status" value="1"/>
</dbReference>
<evidence type="ECO:0000313" key="7">
    <source>
        <dbReference type="EMBL" id="EMS59601.1"/>
    </source>
</evidence>
<comment type="catalytic activity">
    <reaction evidence="4">
        <text>O-phospho-L-seryl-[protein] + H2O = L-seryl-[protein] + phosphate</text>
        <dbReference type="Rhea" id="RHEA:20629"/>
        <dbReference type="Rhea" id="RHEA-COMP:9863"/>
        <dbReference type="Rhea" id="RHEA-COMP:11604"/>
        <dbReference type="ChEBI" id="CHEBI:15377"/>
        <dbReference type="ChEBI" id="CHEBI:29999"/>
        <dbReference type="ChEBI" id="CHEBI:43474"/>
        <dbReference type="ChEBI" id="CHEBI:83421"/>
        <dbReference type="EC" id="3.1.3.16"/>
    </reaction>
</comment>
<comment type="catalytic activity">
    <reaction evidence="5">
        <text>O-phospho-L-threonyl-[protein] + H2O = L-threonyl-[protein] + phosphate</text>
        <dbReference type="Rhea" id="RHEA:47004"/>
        <dbReference type="Rhea" id="RHEA-COMP:11060"/>
        <dbReference type="Rhea" id="RHEA-COMP:11605"/>
        <dbReference type="ChEBI" id="CHEBI:15377"/>
        <dbReference type="ChEBI" id="CHEBI:30013"/>
        <dbReference type="ChEBI" id="CHEBI:43474"/>
        <dbReference type="ChEBI" id="CHEBI:61977"/>
        <dbReference type="EC" id="3.1.3.16"/>
    </reaction>
</comment>
<evidence type="ECO:0000256" key="2">
    <source>
        <dbReference type="ARBA" id="ARBA00022801"/>
    </source>
</evidence>
<dbReference type="EMBL" id="KD118741">
    <property type="protein sequence ID" value="EMS59601.1"/>
    <property type="molecule type" value="Genomic_DNA"/>
</dbReference>
<reference evidence="7" key="1">
    <citation type="journal article" date="2013" name="Nature">
        <title>Draft genome of the wheat A-genome progenitor Triticum urartu.</title>
        <authorList>
            <person name="Ling H.Q."/>
            <person name="Zhao S."/>
            <person name="Liu D."/>
            <person name="Wang J."/>
            <person name="Sun H."/>
            <person name="Zhang C."/>
            <person name="Fan H."/>
            <person name="Li D."/>
            <person name="Dong L."/>
            <person name="Tao Y."/>
            <person name="Gao C."/>
            <person name="Wu H."/>
            <person name="Li Y."/>
            <person name="Cui Y."/>
            <person name="Guo X."/>
            <person name="Zheng S."/>
            <person name="Wang B."/>
            <person name="Yu K."/>
            <person name="Liang Q."/>
            <person name="Yang W."/>
            <person name="Lou X."/>
            <person name="Chen J."/>
            <person name="Feng M."/>
            <person name="Jian J."/>
            <person name="Zhang X."/>
            <person name="Luo G."/>
            <person name="Jiang Y."/>
            <person name="Liu J."/>
            <person name="Wang Z."/>
            <person name="Sha Y."/>
            <person name="Zhang B."/>
            <person name="Wu H."/>
            <person name="Tang D."/>
            <person name="Shen Q."/>
            <person name="Xue P."/>
            <person name="Zou S."/>
            <person name="Wang X."/>
            <person name="Liu X."/>
            <person name="Wang F."/>
            <person name="Yang Y."/>
            <person name="An X."/>
            <person name="Dong Z."/>
            <person name="Zhang K."/>
            <person name="Zhang X."/>
            <person name="Luo M.C."/>
            <person name="Dvorak J."/>
            <person name="Tong Y."/>
            <person name="Wang J."/>
            <person name="Yang H."/>
            <person name="Li Z."/>
            <person name="Wang D."/>
            <person name="Zhang A."/>
            <person name="Wang J."/>
        </authorList>
    </citation>
    <scope>NUCLEOTIDE SEQUENCE</scope>
</reference>
<dbReference type="InterPro" id="IPR015655">
    <property type="entry name" value="PP2C"/>
</dbReference>
<dbReference type="CDD" id="cd00143">
    <property type="entry name" value="PP2Cc"/>
    <property type="match status" value="1"/>
</dbReference>
<proteinExistence type="predicted"/>
<sequence>MEVVTAMASVEVPASGTVVEVTDRSDSERVAKWARKKERMLCYHCGEKGHFIAECVAELCESCGKPTHTSGDCPFLRDQAPALTMYGVYCAELMFFESPAAREIPEKTQSMATGIVKATQDEALDIKAESAILLPPELQVKNEAEKRLKELLREEELKWALRAKVRKVVQGDANTQFFHLIANGYFPSYSIDPFVVATHSDGGQVLMGICASSEHLAQQGQEADESIVYVMDEEGGGGASSPRKVASLFSQKGKKGPNQDAVILCQGFGMEDGVFCGVFDGHGSHRNALLLADADADADDPVFSDASPSSSADSSGNSPPPPPALLGEGRAGGTQRGNSSPHPSQMLGEWREACTNAFKAMDNELKLQANMDCNFSGTTAVCAIKQGKDLIIANLGDSRAVLATMSGAGYLKAVQLTTDQKPGLPEEAERIKRCEGRVFALREEPGVMRVWLPGENLPGLAMARALGDSRLKHHGVISTPQVTGHRIGDADLFIILATDGAWDVLSGGAEVEDQVPVLTGGRLLRGLPLPARPRRVGAAAARKL</sequence>
<dbReference type="SMART" id="SM00343">
    <property type="entry name" value="ZnF_C2HC"/>
    <property type="match status" value="2"/>
</dbReference>
<evidence type="ECO:0000256" key="4">
    <source>
        <dbReference type="ARBA" id="ARBA00047761"/>
    </source>
</evidence>
<dbReference type="PROSITE" id="PS50158">
    <property type="entry name" value="ZF_CCHC"/>
    <property type="match status" value="1"/>
</dbReference>
<dbReference type="STRING" id="4572.M7ZJ01"/>
<evidence type="ECO:0000256" key="3">
    <source>
        <dbReference type="ARBA" id="ARBA00022912"/>
    </source>
</evidence>
<dbReference type="InterPro" id="IPR036875">
    <property type="entry name" value="Znf_CCHC_sf"/>
</dbReference>
<dbReference type="GO" id="GO:0003676">
    <property type="term" value="F:nucleic acid binding"/>
    <property type="evidence" value="ECO:0007669"/>
    <property type="project" value="InterPro"/>
</dbReference>
<evidence type="ECO:0000256" key="1">
    <source>
        <dbReference type="ARBA" id="ARBA00013081"/>
    </source>
</evidence>
<gene>
    <name evidence="7" type="ORF">TRIUR3_34991</name>
</gene>
<dbReference type="EC" id="3.1.3.16" evidence="1"/>
<dbReference type="OMA" id="IANGYFP"/>
<dbReference type="PANTHER" id="PTHR47992">
    <property type="entry name" value="PROTEIN PHOSPHATASE"/>
    <property type="match status" value="1"/>
</dbReference>
<dbReference type="eggNOG" id="KOG0698">
    <property type="taxonomic scope" value="Eukaryota"/>
</dbReference>
<dbReference type="SUPFAM" id="SSF81606">
    <property type="entry name" value="PP2C-like"/>
    <property type="match status" value="1"/>
</dbReference>
<dbReference type="AlphaFoldDB" id="M7ZJ01"/>
<dbReference type="SMART" id="SM00332">
    <property type="entry name" value="PP2Cc"/>
    <property type="match status" value="1"/>
</dbReference>
<keyword evidence="2" id="KW-0378">Hydrolase</keyword>
<accession>M7ZJ01</accession>
<dbReference type="GO" id="GO:0008270">
    <property type="term" value="F:zinc ion binding"/>
    <property type="evidence" value="ECO:0007669"/>
    <property type="project" value="InterPro"/>
</dbReference>
<dbReference type="GO" id="GO:0004722">
    <property type="term" value="F:protein serine/threonine phosphatase activity"/>
    <property type="evidence" value="ECO:0007669"/>
    <property type="project" value="UniProtKB-EC"/>
</dbReference>
<dbReference type="InterPro" id="IPR036457">
    <property type="entry name" value="PPM-type-like_dom_sf"/>
</dbReference>
<dbReference type="PROSITE" id="PS51746">
    <property type="entry name" value="PPM_2"/>
    <property type="match status" value="1"/>
</dbReference>
<feature type="region of interest" description="Disordered" evidence="6">
    <location>
        <begin position="300"/>
        <end position="346"/>
    </location>
</feature>
<dbReference type="SUPFAM" id="SSF57756">
    <property type="entry name" value="Retrovirus zinc finger-like domains"/>
    <property type="match status" value="1"/>
</dbReference>
<evidence type="ECO:0000256" key="5">
    <source>
        <dbReference type="ARBA" id="ARBA00048336"/>
    </source>
</evidence>
<feature type="compositionally biased region" description="Low complexity" evidence="6">
    <location>
        <begin position="303"/>
        <end position="317"/>
    </location>
</feature>
<dbReference type="Gene3D" id="4.10.60.10">
    <property type="entry name" value="Zinc finger, CCHC-type"/>
    <property type="match status" value="1"/>
</dbReference>
<dbReference type="InterPro" id="IPR001878">
    <property type="entry name" value="Znf_CCHC"/>
</dbReference>
<name>M7ZJ01_TRIUA</name>
<evidence type="ECO:0000256" key="6">
    <source>
        <dbReference type="SAM" id="MobiDB-lite"/>
    </source>
</evidence>
<protein>
    <recommendedName>
        <fullName evidence="1">protein-serine/threonine phosphatase</fullName>
        <ecNumber evidence="1">3.1.3.16</ecNumber>
    </recommendedName>
</protein>
<dbReference type="InterPro" id="IPR001932">
    <property type="entry name" value="PPM-type_phosphatase-like_dom"/>
</dbReference>
<dbReference type="Gene3D" id="3.60.40.10">
    <property type="entry name" value="PPM-type phosphatase domain"/>
    <property type="match status" value="1"/>
</dbReference>
<organism evidence="7">
    <name type="scientific">Triticum urartu</name>
    <name type="common">Red wild einkorn</name>
    <name type="synonym">Crithodium urartu</name>
    <dbReference type="NCBI Taxonomy" id="4572"/>
    <lineage>
        <taxon>Eukaryota</taxon>
        <taxon>Viridiplantae</taxon>
        <taxon>Streptophyta</taxon>
        <taxon>Embryophyta</taxon>
        <taxon>Tracheophyta</taxon>
        <taxon>Spermatophyta</taxon>
        <taxon>Magnoliopsida</taxon>
        <taxon>Liliopsida</taxon>
        <taxon>Poales</taxon>
        <taxon>Poaceae</taxon>
        <taxon>BOP clade</taxon>
        <taxon>Pooideae</taxon>
        <taxon>Triticodae</taxon>
        <taxon>Triticeae</taxon>
        <taxon>Triticinae</taxon>
        <taxon>Triticum</taxon>
    </lineage>
</organism>
<keyword evidence="3" id="KW-0904">Protein phosphatase</keyword>